<organism evidence="5 6">
    <name type="scientific">Caldovatus sediminis</name>
    <dbReference type="NCBI Taxonomy" id="2041189"/>
    <lineage>
        <taxon>Bacteria</taxon>
        <taxon>Pseudomonadati</taxon>
        <taxon>Pseudomonadota</taxon>
        <taxon>Alphaproteobacteria</taxon>
        <taxon>Acetobacterales</taxon>
        <taxon>Roseomonadaceae</taxon>
        <taxon>Caldovatus</taxon>
    </lineage>
</organism>
<feature type="repeat" description="TPR" evidence="3">
    <location>
        <begin position="472"/>
        <end position="505"/>
    </location>
</feature>
<dbReference type="PANTHER" id="PTHR44858:SF1">
    <property type="entry name" value="UDP-N-ACETYLGLUCOSAMINE--PEPTIDE N-ACETYLGLUCOSAMINYLTRANSFERASE SPINDLY-RELATED"/>
    <property type="match status" value="1"/>
</dbReference>
<proteinExistence type="predicted"/>
<dbReference type="EMBL" id="BMKS01000030">
    <property type="protein sequence ID" value="GGG52543.1"/>
    <property type="molecule type" value="Genomic_DNA"/>
</dbReference>
<evidence type="ECO:0000256" key="2">
    <source>
        <dbReference type="ARBA" id="ARBA00022803"/>
    </source>
</evidence>
<evidence type="ECO:0000313" key="6">
    <source>
        <dbReference type="Proteomes" id="UP000597507"/>
    </source>
</evidence>
<accession>A0A8J3EEF5</accession>
<feature type="region of interest" description="Disordered" evidence="4">
    <location>
        <begin position="556"/>
        <end position="579"/>
    </location>
</feature>
<dbReference type="SMART" id="SM00028">
    <property type="entry name" value="TPR"/>
    <property type="match status" value="5"/>
</dbReference>
<feature type="compositionally biased region" description="Low complexity" evidence="4">
    <location>
        <begin position="556"/>
        <end position="567"/>
    </location>
</feature>
<dbReference type="Pfam" id="PF13432">
    <property type="entry name" value="TPR_16"/>
    <property type="match status" value="3"/>
</dbReference>
<dbReference type="SUPFAM" id="SSF48452">
    <property type="entry name" value="TPR-like"/>
    <property type="match status" value="2"/>
</dbReference>
<evidence type="ECO:0008006" key="7">
    <source>
        <dbReference type="Google" id="ProtNLM"/>
    </source>
</evidence>
<dbReference type="InterPro" id="IPR011990">
    <property type="entry name" value="TPR-like_helical_dom_sf"/>
</dbReference>
<dbReference type="PROSITE" id="PS50005">
    <property type="entry name" value="TPR"/>
    <property type="match status" value="2"/>
</dbReference>
<dbReference type="AlphaFoldDB" id="A0A8J3EEF5"/>
<keyword evidence="2 3" id="KW-0802">TPR repeat</keyword>
<feature type="repeat" description="TPR" evidence="3">
    <location>
        <begin position="403"/>
        <end position="436"/>
    </location>
</feature>
<dbReference type="Gene3D" id="1.25.40.10">
    <property type="entry name" value="Tetratricopeptide repeat domain"/>
    <property type="match status" value="2"/>
</dbReference>
<evidence type="ECO:0000256" key="1">
    <source>
        <dbReference type="ARBA" id="ARBA00022737"/>
    </source>
</evidence>
<dbReference type="InterPro" id="IPR019734">
    <property type="entry name" value="TPR_rpt"/>
</dbReference>
<reference evidence="5 6" key="1">
    <citation type="journal article" date="2014" name="Int. J. Syst. Evol. Microbiol.">
        <title>Complete genome sequence of Corynebacterium casei LMG S-19264T (=DSM 44701T), isolated from a smear-ripened cheese.</title>
        <authorList>
            <consortium name="US DOE Joint Genome Institute (JGI-PGF)"/>
            <person name="Walter F."/>
            <person name="Albersmeier A."/>
            <person name="Kalinowski J."/>
            <person name="Ruckert C."/>
        </authorList>
    </citation>
    <scope>NUCLEOTIDE SEQUENCE [LARGE SCALE GENOMIC DNA]</scope>
    <source>
        <strain evidence="5 6">CGMCC 1.16330</strain>
    </source>
</reference>
<name>A0A8J3EEF5_9PROT</name>
<protein>
    <recommendedName>
        <fullName evidence="7">Tetratricopeptide repeat protein</fullName>
    </recommendedName>
</protein>
<evidence type="ECO:0000313" key="5">
    <source>
        <dbReference type="EMBL" id="GGG52543.1"/>
    </source>
</evidence>
<dbReference type="Proteomes" id="UP000597507">
    <property type="component" value="Unassembled WGS sequence"/>
</dbReference>
<evidence type="ECO:0000256" key="3">
    <source>
        <dbReference type="PROSITE-ProRule" id="PRU00339"/>
    </source>
</evidence>
<evidence type="ECO:0000256" key="4">
    <source>
        <dbReference type="SAM" id="MobiDB-lite"/>
    </source>
</evidence>
<feature type="compositionally biased region" description="Pro residues" evidence="4">
    <location>
        <begin position="568"/>
        <end position="579"/>
    </location>
</feature>
<dbReference type="PANTHER" id="PTHR44858">
    <property type="entry name" value="TETRATRICOPEPTIDE REPEAT PROTEIN 6"/>
    <property type="match status" value="1"/>
</dbReference>
<comment type="caution">
    <text evidence="5">The sequence shown here is derived from an EMBL/GenBank/DDBJ whole genome shotgun (WGS) entry which is preliminary data.</text>
</comment>
<keyword evidence="1" id="KW-0677">Repeat</keyword>
<sequence>MTAHRPFWRPAVLATVLLLVGGAGGPHGAERGGAGQGAFGAYLAGRFAASESDTRVAADSLLAALRADPEQPEVLERAFIATLLDGRPEALRLARRVPEMPFAAMVIAGADGLAGRWDRAEQRLRAMPRQGATQVLQPLLLAWAQQGRGNTDAALGTLRPHLEAGRLRSLYALHAAMIADLGGRSRDAERFVRVALTDTAEPTLRLTQIAASILARVGRRAEAMRLLDRLALNHDDLALAVGETERRLLLATRPVASAAEGMAEAQLALAGALRGQGAADFSLLMSRLALRLRPGFGPAIVMAADALADSEQAAAALALLDEVAADDPLASVAALRRATLLDRLDRTDEAAEELNRLAAALPDAPQPHARLGDILRARGRYAEAAAAYNRAIERLRTPGSRDWAVFYARGIAHERSGDWPLAEADFKRALELSPEQPYVLNYLGYSWVEQGRNLEEARAMLERAVQLRPNDGNIADSLGWALFKLGDLNGAVHWLERAVELEPRNSVINDHLGDAYWATGRRREAEFQWRRALALGPEPGEGPKIEAKLREGLPGLPAAQALAAPAAPQHPPAPAPAAR</sequence>
<gene>
    <name evidence="5" type="ORF">GCM10010964_44600</name>
</gene>
<dbReference type="InterPro" id="IPR050498">
    <property type="entry name" value="Ycf3"/>
</dbReference>
<keyword evidence="6" id="KW-1185">Reference proteome</keyword>